<evidence type="ECO:0000256" key="1">
    <source>
        <dbReference type="SAM" id="MobiDB-lite"/>
    </source>
</evidence>
<accession>A0AAD4MKJ5</accession>
<keyword evidence="2" id="KW-1133">Transmembrane helix</keyword>
<dbReference type="PANTHER" id="PTHR37402:SF1">
    <property type="entry name" value="GRAM DOMAIN-CONTAINING PROTEIN 4"/>
    <property type="match status" value="1"/>
</dbReference>
<dbReference type="Proteomes" id="UP001201812">
    <property type="component" value="Unassembled WGS sequence"/>
</dbReference>
<dbReference type="InterPro" id="IPR037847">
    <property type="entry name" value="GRAMDC4"/>
</dbReference>
<dbReference type="GO" id="GO:0034164">
    <property type="term" value="P:negative regulation of toll-like receptor 9 signaling pathway"/>
    <property type="evidence" value="ECO:0007669"/>
    <property type="project" value="TreeGrafter"/>
</dbReference>
<feature type="region of interest" description="Disordered" evidence="1">
    <location>
        <begin position="52"/>
        <end position="103"/>
    </location>
</feature>
<dbReference type="AlphaFoldDB" id="A0AAD4MKJ5"/>
<dbReference type="GO" id="GO:0006915">
    <property type="term" value="P:apoptotic process"/>
    <property type="evidence" value="ECO:0007669"/>
    <property type="project" value="InterPro"/>
</dbReference>
<dbReference type="PANTHER" id="PTHR37402">
    <property type="entry name" value="GRAM DOMAIN-CONTAINING PROTEIN 4"/>
    <property type="match status" value="1"/>
</dbReference>
<proteinExistence type="predicted"/>
<protein>
    <submittedName>
        <fullName evidence="3">GRAM domain-containing protein 4</fullName>
    </submittedName>
</protein>
<keyword evidence="2" id="KW-0812">Transmembrane</keyword>
<evidence type="ECO:0000256" key="2">
    <source>
        <dbReference type="SAM" id="Phobius"/>
    </source>
</evidence>
<organism evidence="3 4">
    <name type="scientific">Ditylenchus destructor</name>
    <dbReference type="NCBI Taxonomy" id="166010"/>
    <lineage>
        <taxon>Eukaryota</taxon>
        <taxon>Metazoa</taxon>
        <taxon>Ecdysozoa</taxon>
        <taxon>Nematoda</taxon>
        <taxon>Chromadorea</taxon>
        <taxon>Rhabditida</taxon>
        <taxon>Tylenchina</taxon>
        <taxon>Tylenchomorpha</taxon>
        <taxon>Sphaerularioidea</taxon>
        <taxon>Anguinidae</taxon>
        <taxon>Anguininae</taxon>
        <taxon>Ditylenchus</taxon>
    </lineage>
</organism>
<feature type="compositionally biased region" description="Polar residues" evidence="1">
    <location>
        <begin position="513"/>
        <end position="531"/>
    </location>
</feature>
<sequence>MAYLSASESQPVLNQSISPFKRDTVDSKLLELLRKNYDIISVIADIERSDSPIVHSDSVPSSPLIESRGSPNIMEKSDAGDISNSANRRSSHTTLGNSSDPNLINNAKRRASLAVPLVQVASSSECSTLAEESMDINSNFIQNSDDVISQLENEQSSIRSPKWGRWSKKFSGLYANVMDALSVTNDDIKAQNRLPDPPPKLSAYALRRDIRRCVVESHSYVETVAGIRDLFIWANPMASLSIFSVYMYSIYRGWLISLTLFLIILQLGFNFLAAQKGINFGLQLLPHKELQPWKFDLSGAQLVFDVARRAQVLLTFAGDCLEKFKFLFAWKRPEVTVKFLGIVSFFFLLSLVVSTGIWLTVVGFLIGGKAFIMTYLYHRFPRLQPIFDVIVYFYNNLPTTRISHNLHPTSKFQFGLHSPNMARKWLRTDGMCLSPMDSPRVDRVNHLRNNGAPNGVSPSVSPAEKRRCSISVIPMSVANCGSGLPSPMASRPSTPLLTANRALLPMPIHNAKNESTTQSASRTFSGDTQKSVELDTQDEAAEAAGGSATSSETDIFLDEEADVIKITRSCMLVDKSKRFPKGIDTGTAILSDRMISFRYQKPKDSRRLSQETLEIPFDEIIQLKKIRSLKTLFSLTSKGIELKLAFRKKSIQLVGISKRDEFYESLIETARIADVELATVNGVDQ</sequence>
<evidence type="ECO:0000313" key="4">
    <source>
        <dbReference type="Proteomes" id="UP001201812"/>
    </source>
</evidence>
<feature type="region of interest" description="Disordered" evidence="1">
    <location>
        <begin position="511"/>
        <end position="531"/>
    </location>
</feature>
<feature type="compositionally biased region" description="Polar residues" evidence="1">
    <location>
        <begin position="82"/>
        <end position="103"/>
    </location>
</feature>
<gene>
    <name evidence="3" type="ORF">DdX_18976</name>
</gene>
<keyword evidence="4" id="KW-1185">Reference proteome</keyword>
<reference evidence="3" key="1">
    <citation type="submission" date="2022-01" db="EMBL/GenBank/DDBJ databases">
        <title>Genome Sequence Resource for Two Populations of Ditylenchus destructor, the Migratory Endoparasitic Phytonematode.</title>
        <authorList>
            <person name="Zhang H."/>
            <person name="Lin R."/>
            <person name="Xie B."/>
        </authorList>
    </citation>
    <scope>NUCLEOTIDE SEQUENCE</scope>
    <source>
        <strain evidence="3">BazhouSP</strain>
    </source>
</reference>
<comment type="caution">
    <text evidence="3">The sequence shown here is derived from an EMBL/GenBank/DDBJ whole genome shotgun (WGS) entry which is preliminary data.</text>
</comment>
<keyword evidence="2" id="KW-0472">Membrane</keyword>
<evidence type="ECO:0000313" key="3">
    <source>
        <dbReference type="EMBL" id="KAI1696578.1"/>
    </source>
</evidence>
<dbReference type="EMBL" id="JAKKPZ010000319">
    <property type="protein sequence ID" value="KAI1696578.1"/>
    <property type="molecule type" value="Genomic_DNA"/>
</dbReference>
<feature type="transmembrane region" description="Helical" evidence="2">
    <location>
        <begin position="335"/>
        <end position="352"/>
    </location>
</feature>
<name>A0AAD4MKJ5_9BILA</name>
<feature type="transmembrane region" description="Helical" evidence="2">
    <location>
        <begin position="254"/>
        <end position="273"/>
    </location>
</feature>